<dbReference type="PANTHER" id="PTHR46500">
    <property type="entry name" value="CILIA- AND FLAGELLA-ASSOCIATED PROTEIN 221"/>
    <property type="match status" value="1"/>
</dbReference>
<keyword evidence="2" id="KW-1185">Reference proteome</keyword>
<sequence>IYTKILRNKVIQAEPSVLHFGGYQLKEHHQLVVKLINISTEVMNMHIIPPQTKYFQIKYNKTQRLVPGLSVNVTVDFCPDEWRYYYDCIRIHSKGDDTLIVPMHAYPSMNVVDFPSHINLSDVQLGQ</sequence>
<dbReference type="Gene3D" id="2.60.40.10">
    <property type="entry name" value="Immunoglobulins"/>
    <property type="match status" value="1"/>
</dbReference>
<dbReference type="InterPro" id="IPR029676">
    <property type="entry name" value="CFAP221"/>
</dbReference>
<dbReference type="PANTHER" id="PTHR46500:SF1">
    <property type="entry name" value="CILIA- AND FLAGELLA-ASSOCIATED PROTEIN 221"/>
    <property type="match status" value="1"/>
</dbReference>
<accession>A0AAV7TIU6</accession>
<dbReference type="Pfam" id="PF24771">
    <property type="entry name" value="Ig_CFAP74_1st"/>
    <property type="match status" value="1"/>
</dbReference>
<dbReference type="EMBL" id="JANPWB010000006">
    <property type="protein sequence ID" value="KAJ1175712.1"/>
    <property type="molecule type" value="Genomic_DNA"/>
</dbReference>
<evidence type="ECO:0000313" key="2">
    <source>
        <dbReference type="Proteomes" id="UP001066276"/>
    </source>
</evidence>
<proteinExistence type="predicted"/>
<dbReference type="GO" id="GO:0003341">
    <property type="term" value="P:cilium movement"/>
    <property type="evidence" value="ECO:0007669"/>
    <property type="project" value="InterPro"/>
</dbReference>
<gene>
    <name evidence="1" type="ORF">NDU88_000999</name>
</gene>
<dbReference type="AlphaFoldDB" id="A0AAV7TIU6"/>
<dbReference type="GO" id="GO:0044458">
    <property type="term" value="P:motile cilium assembly"/>
    <property type="evidence" value="ECO:0007669"/>
    <property type="project" value="TreeGrafter"/>
</dbReference>
<protein>
    <recommendedName>
        <fullName evidence="3">HYDIN</fullName>
    </recommendedName>
</protein>
<reference evidence="1" key="1">
    <citation type="journal article" date="2022" name="bioRxiv">
        <title>Sequencing and chromosome-scale assembly of the giantPleurodeles waltlgenome.</title>
        <authorList>
            <person name="Brown T."/>
            <person name="Elewa A."/>
            <person name="Iarovenko S."/>
            <person name="Subramanian E."/>
            <person name="Araus A.J."/>
            <person name="Petzold A."/>
            <person name="Susuki M."/>
            <person name="Suzuki K.-i.T."/>
            <person name="Hayashi T."/>
            <person name="Toyoda A."/>
            <person name="Oliveira C."/>
            <person name="Osipova E."/>
            <person name="Leigh N.D."/>
            <person name="Simon A."/>
            <person name="Yun M.H."/>
        </authorList>
    </citation>
    <scope>NUCLEOTIDE SEQUENCE</scope>
    <source>
        <strain evidence="1">20211129_DDA</strain>
        <tissue evidence="1">Liver</tissue>
    </source>
</reference>
<dbReference type="GO" id="GO:0097729">
    <property type="term" value="C:9+2 motile cilium"/>
    <property type="evidence" value="ECO:0007669"/>
    <property type="project" value="TreeGrafter"/>
</dbReference>
<feature type="non-terminal residue" evidence="1">
    <location>
        <position position="1"/>
    </location>
</feature>
<dbReference type="Proteomes" id="UP001066276">
    <property type="component" value="Chromosome 3_2"/>
</dbReference>
<comment type="caution">
    <text evidence="1">The sequence shown here is derived from an EMBL/GenBank/DDBJ whole genome shotgun (WGS) entry which is preliminary data.</text>
</comment>
<name>A0AAV7TIU6_PLEWA</name>
<evidence type="ECO:0008006" key="3">
    <source>
        <dbReference type="Google" id="ProtNLM"/>
    </source>
</evidence>
<dbReference type="InterPro" id="IPR013783">
    <property type="entry name" value="Ig-like_fold"/>
</dbReference>
<evidence type="ECO:0000313" key="1">
    <source>
        <dbReference type="EMBL" id="KAJ1175712.1"/>
    </source>
</evidence>
<organism evidence="1 2">
    <name type="scientific">Pleurodeles waltl</name>
    <name type="common">Iberian ribbed newt</name>
    <dbReference type="NCBI Taxonomy" id="8319"/>
    <lineage>
        <taxon>Eukaryota</taxon>
        <taxon>Metazoa</taxon>
        <taxon>Chordata</taxon>
        <taxon>Craniata</taxon>
        <taxon>Vertebrata</taxon>
        <taxon>Euteleostomi</taxon>
        <taxon>Amphibia</taxon>
        <taxon>Batrachia</taxon>
        <taxon>Caudata</taxon>
        <taxon>Salamandroidea</taxon>
        <taxon>Salamandridae</taxon>
        <taxon>Pleurodelinae</taxon>
        <taxon>Pleurodeles</taxon>
    </lineage>
</organism>
<feature type="non-terminal residue" evidence="1">
    <location>
        <position position="127"/>
    </location>
</feature>